<keyword evidence="1" id="KW-1133">Transmembrane helix</keyword>
<feature type="transmembrane region" description="Helical" evidence="1">
    <location>
        <begin position="243"/>
        <end position="266"/>
    </location>
</feature>
<accession>A0A6V7TKR5</accession>
<dbReference type="Proteomes" id="UP000580250">
    <property type="component" value="Unassembled WGS sequence"/>
</dbReference>
<sequence>MKQKRILDIFILILFIIILQQNFVLSSIVVKEEDSSEEKQQEMENKKRVLCPLNENVICNEEDEREFHCVCTMFGSSDPAPEQTCSRLLNFTNKRDNYFEAISVKLRLKQLFFPQNESKEKGSNWADNYLEEKFKTQISGNFKIPKRNIIFLRLRCLEDENEGKLKTSKNDEKVIVQFVVLRKNKKRNILPPLSQNDLISASTVVSRLKGMNEIQRLGGFEIIQVEKVDELLPVELNFDNSRLIIQAIAVGIFIILTCLCGIWVTFRRRSPEEDGYSDVEEQKTIK</sequence>
<dbReference type="EMBL" id="CAJEWN010000001">
    <property type="protein sequence ID" value="CAD2122147.1"/>
    <property type="molecule type" value="Genomic_DNA"/>
</dbReference>
<gene>
    <name evidence="2" type="ORF">MENT_LOCUS43</name>
</gene>
<name>A0A6V7TKR5_MELEN</name>
<dbReference type="OrthoDB" id="5812721at2759"/>
<organism evidence="2 3">
    <name type="scientific">Meloidogyne enterolobii</name>
    <name type="common">Root-knot nematode worm</name>
    <name type="synonym">Meloidogyne mayaguensis</name>
    <dbReference type="NCBI Taxonomy" id="390850"/>
    <lineage>
        <taxon>Eukaryota</taxon>
        <taxon>Metazoa</taxon>
        <taxon>Ecdysozoa</taxon>
        <taxon>Nematoda</taxon>
        <taxon>Chromadorea</taxon>
        <taxon>Rhabditida</taxon>
        <taxon>Tylenchina</taxon>
        <taxon>Tylenchomorpha</taxon>
        <taxon>Tylenchoidea</taxon>
        <taxon>Meloidogynidae</taxon>
        <taxon>Meloidogyninae</taxon>
        <taxon>Meloidogyne</taxon>
    </lineage>
</organism>
<dbReference type="AlphaFoldDB" id="A0A6V7TKR5"/>
<reference evidence="2 3" key="1">
    <citation type="submission" date="2020-08" db="EMBL/GenBank/DDBJ databases">
        <authorList>
            <person name="Koutsovoulos G."/>
            <person name="Danchin GJ E."/>
        </authorList>
    </citation>
    <scope>NUCLEOTIDE SEQUENCE [LARGE SCALE GENOMIC DNA]</scope>
</reference>
<evidence type="ECO:0000313" key="3">
    <source>
        <dbReference type="Proteomes" id="UP000580250"/>
    </source>
</evidence>
<comment type="caution">
    <text evidence="2">The sequence shown here is derived from an EMBL/GenBank/DDBJ whole genome shotgun (WGS) entry which is preliminary data.</text>
</comment>
<proteinExistence type="predicted"/>
<protein>
    <submittedName>
        <fullName evidence="2">Uncharacterized protein</fullName>
    </submittedName>
</protein>
<keyword evidence="1" id="KW-0472">Membrane</keyword>
<evidence type="ECO:0000256" key="1">
    <source>
        <dbReference type="SAM" id="Phobius"/>
    </source>
</evidence>
<evidence type="ECO:0000313" key="2">
    <source>
        <dbReference type="EMBL" id="CAD2122147.1"/>
    </source>
</evidence>
<keyword evidence="1" id="KW-0812">Transmembrane</keyword>